<dbReference type="EMBL" id="VSRR010006787">
    <property type="protein sequence ID" value="MPC45565.1"/>
    <property type="molecule type" value="Genomic_DNA"/>
</dbReference>
<organism evidence="1 2">
    <name type="scientific">Portunus trituberculatus</name>
    <name type="common">Swimming crab</name>
    <name type="synonym">Neptunus trituberculatus</name>
    <dbReference type="NCBI Taxonomy" id="210409"/>
    <lineage>
        <taxon>Eukaryota</taxon>
        <taxon>Metazoa</taxon>
        <taxon>Ecdysozoa</taxon>
        <taxon>Arthropoda</taxon>
        <taxon>Crustacea</taxon>
        <taxon>Multicrustacea</taxon>
        <taxon>Malacostraca</taxon>
        <taxon>Eumalacostraca</taxon>
        <taxon>Eucarida</taxon>
        <taxon>Decapoda</taxon>
        <taxon>Pleocyemata</taxon>
        <taxon>Brachyura</taxon>
        <taxon>Eubrachyura</taxon>
        <taxon>Portunoidea</taxon>
        <taxon>Portunidae</taxon>
        <taxon>Portuninae</taxon>
        <taxon>Portunus</taxon>
    </lineage>
</organism>
<evidence type="ECO:0000313" key="2">
    <source>
        <dbReference type="Proteomes" id="UP000324222"/>
    </source>
</evidence>
<keyword evidence="2" id="KW-1185">Reference proteome</keyword>
<dbReference type="AlphaFoldDB" id="A0A5B7FJ85"/>
<protein>
    <submittedName>
        <fullName evidence="1">Uncharacterized protein</fullName>
    </submittedName>
</protein>
<sequence>MFVIKRRNLLLACERRADAPHSLLFVSLGGARRRGPKPCSRCGGLVITFVALRSKLPPIRSSIPPSLLHAAVRFSLLLLLAVCGRWQGGREERVHTVAGMGAAEAALRGKYNNRECHGEAAWLVNQGTEH</sequence>
<comment type="caution">
    <text evidence="1">The sequence shown here is derived from an EMBL/GenBank/DDBJ whole genome shotgun (WGS) entry which is preliminary data.</text>
</comment>
<name>A0A5B7FJ85_PORTR</name>
<accession>A0A5B7FJ85</accession>
<reference evidence="1 2" key="1">
    <citation type="submission" date="2019-05" db="EMBL/GenBank/DDBJ databases">
        <title>Another draft genome of Portunus trituberculatus and its Hox gene families provides insights of decapod evolution.</title>
        <authorList>
            <person name="Jeong J.-H."/>
            <person name="Song I."/>
            <person name="Kim S."/>
            <person name="Choi T."/>
            <person name="Kim D."/>
            <person name="Ryu S."/>
            <person name="Kim W."/>
        </authorList>
    </citation>
    <scope>NUCLEOTIDE SEQUENCE [LARGE SCALE GENOMIC DNA]</scope>
    <source>
        <tissue evidence="1">Muscle</tissue>
    </source>
</reference>
<dbReference type="Proteomes" id="UP000324222">
    <property type="component" value="Unassembled WGS sequence"/>
</dbReference>
<proteinExistence type="predicted"/>
<gene>
    <name evidence="1" type="ORF">E2C01_039268</name>
</gene>
<evidence type="ECO:0000313" key="1">
    <source>
        <dbReference type="EMBL" id="MPC45565.1"/>
    </source>
</evidence>